<evidence type="ECO:0000256" key="6">
    <source>
        <dbReference type="ARBA" id="ARBA00022679"/>
    </source>
</evidence>
<dbReference type="EC" id="2.3.3.13" evidence="3"/>
<dbReference type="SUPFAM" id="SSF51569">
    <property type="entry name" value="Aldolase"/>
    <property type="match status" value="1"/>
</dbReference>
<keyword evidence="8" id="KW-0100">Branched-chain amino acid biosynthesis</keyword>
<protein>
    <recommendedName>
        <fullName evidence="3">2-isopropylmalate synthase</fullName>
        <ecNumber evidence="3">2.3.3.13</ecNumber>
    </recommendedName>
</protein>
<sequence length="420" mass="45202">MNRLKKYAFYESDPETTGKIDHDLNGDPIMATASIHRPLTIFDTSLRDGEQAPGNAMSLQQKLRIAHELEALGVNTIEAGFPAASDHDFAAVRAVADEVQQTKICAFARASHSDIERAAKALENAKAAQIEILGVASEIHLLHKRQITYQQALDEIASAVQFARRIGFDDICVAPEDATRADPGFLGSMCEVATQAGATMILIPDTVGCLLPGRVPALIDTVRAHVPPEVRLAMHAHDDLGLAVANTLAAIEAGIDEIQVTLCGIGERAGNCALEEVVAALTAHPTHFNRSTTIDARRLYAACRLLIESLDLPMGRGKAIIGENAFATAAGIHQAAIIRNPQTYEFLEPDMFGAERRMVISRHSGRHALKAKIEAFGLSPTPGLIESIYRELTASEEPVCSDSKLRSLVLQNTTESALPA</sequence>
<keyword evidence="4" id="KW-0432">Leucine biosynthesis</keyword>
<dbReference type="Pfam" id="PF22617">
    <property type="entry name" value="HCS_D2"/>
    <property type="match status" value="1"/>
</dbReference>
<dbReference type="InterPro" id="IPR002034">
    <property type="entry name" value="AIPM/Hcit_synth_CS"/>
</dbReference>
<evidence type="ECO:0000256" key="5">
    <source>
        <dbReference type="ARBA" id="ARBA00022605"/>
    </source>
</evidence>
<dbReference type="InterPro" id="IPR000891">
    <property type="entry name" value="PYR_CT"/>
</dbReference>
<dbReference type="InterPro" id="IPR050073">
    <property type="entry name" value="2-IPM_HCS-like"/>
</dbReference>
<proteinExistence type="inferred from homology"/>
<evidence type="ECO:0000256" key="4">
    <source>
        <dbReference type="ARBA" id="ARBA00022430"/>
    </source>
</evidence>
<name>A0ABU1JP17_9PROT</name>
<evidence type="ECO:0000256" key="7">
    <source>
        <dbReference type="ARBA" id="ARBA00023211"/>
    </source>
</evidence>
<organism evidence="11 12">
    <name type="scientific">Inquilinus ginsengisoli</name>
    <dbReference type="NCBI Taxonomy" id="363840"/>
    <lineage>
        <taxon>Bacteria</taxon>
        <taxon>Pseudomonadati</taxon>
        <taxon>Pseudomonadota</taxon>
        <taxon>Alphaproteobacteria</taxon>
        <taxon>Rhodospirillales</taxon>
        <taxon>Rhodospirillaceae</taxon>
        <taxon>Inquilinus</taxon>
    </lineage>
</organism>
<gene>
    <name evidence="11" type="ORF">E9232_002885</name>
</gene>
<dbReference type="PROSITE" id="PS00816">
    <property type="entry name" value="AIPM_HOMOCIT_SYNTH_2"/>
    <property type="match status" value="1"/>
</dbReference>
<dbReference type="Gene3D" id="3.20.20.70">
    <property type="entry name" value="Aldolase class I"/>
    <property type="match status" value="1"/>
</dbReference>
<evidence type="ECO:0000259" key="10">
    <source>
        <dbReference type="PROSITE" id="PS50991"/>
    </source>
</evidence>
<keyword evidence="6 9" id="KW-0808">Transferase</keyword>
<evidence type="ECO:0000256" key="8">
    <source>
        <dbReference type="ARBA" id="ARBA00023304"/>
    </source>
</evidence>
<comment type="caution">
    <text evidence="11">The sequence shown here is derived from an EMBL/GenBank/DDBJ whole genome shotgun (WGS) entry which is preliminary data.</text>
</comment>
<keyword evidence="11" id="KW-0012">Acyltransferase</keyword>
<evidence type="ECO:0000256" key="1">
    <source>
        <dbReference type="ARBA" id="ARBA00004689"/>
    </source>
</evidence>
<dbReference type="RefSeq" id="WP_309794833.1">
    <property type="nucleotide sequence ID" value="NZ_JAVDPW010000004.1"/>
</dbReference>
<dbReference type="EMBL" id="JAVDPW010000004">
    <property type="protein sequence ID" value="MDR6290364.1"/>
    <property type="molecule type" value="Genomic_DNA"/>
</dbReference>
<evidence type="ECO:0000256" key="9">
    <source>
        <dbReference type="RuleBase" id="RU003523"/>
    </source>
</evidence>
<keyword evidence="7" id="KW-0464">Manganese</keyword>
<dbReference type="PROSITE" id="PS50991">
    <property type="entry name" value="PYR_CT"/>
    <property type="match status" value="1"/>
</dbReference>
<dbReference type="Gene3D" id="1.10.238.260">
    <property type="match status" value="1"/>
</dbReference>
<dbReference type="PANTHER" id="PTHR10277:SF9">
    <property type="entry name" value="2-ISOPROPYLMALATE SYNTHASE 1, CHLOROPLASTIC-RELATED"/>
    <property type="match status" value="1"/>
</dbReference>
<dbReference type="InterPro" id="IPR013785">
    <property type="entry name" value="Aldolase_TIM"/>
</dbReference>
<comment type="similarity">
    <text evidence="2">Belongs to the alpha-IPM synthase/homocitrate synthase family. LeuA type 1 subfamily.</text>
</comment>
<evidence type="ECO:0000313" key="11">
    <source>
        <dbReference type="EMBL" id="MDR6290364.1"/>
    </source>
</evidence>
<evidence type="ECO:0000256" key="2">
    <source>
        <dbReference type="ARBA" id="ARBA00009396"/>
    </source>
</evidence>
<dbReference type="GO" id="GO:0003852">
    <property type="term" value="F:2-isopropylmalate synthase activity"/>
    <property type="evidence" value="ECO:0007669"/>
    <property type="project" value="UniProtKB-EC"/>
</dbReference>
<evidence type="ECO:0000313" key="12">
    <source>
        <dbReference type="Proteomes" id="UP001262410"/>
    </source>
</evidence>
<dbReference type="PANTHER" id="PTHR10277">
    <property type="entry name" value="HOMOCITRATE SYNTHASE-RELATED"/>
    <property type="match status" value="1"/>
</dbReference>
<keyword evidence="5" id="KW-0028">Amino-acid biosynthesis</keyword>
<dbReference type="Proteomes" id="UP001262410">
    <property type="component" value="Unassembled WGS sequence"/>
</dbReference>
<dbReference type="PROSITE" id="PS00815">
    <property type="entry name" value="AIPM_HOMOCIT_SYNTH_1"/>
    <property type="match status" value="1"/>
</dbReference>
<evidence type="ECO:0000256" key="3">
    <source>
        <dbReference type="ARBA" id="ARBA00012973"/>
    </source>
</evidence>
<keyword evidence="12" id="KW-1185">Reference proteome</keyword>
<dbReference type="InterPro" id="IPR054691">
    <property type="entry name" value="LeuA/HCS_post-cat"/>
</dbReference>
<accession>A0ABU1JP17</accession>
<reference evidence="11 12" key="1">
    <citation type="submission" date="2023-07" db="EMBL/GenBank/DDBJ databases">
        <title>Sorghum-associated microbial communities from plants grown in Nebraska, USA.</title>
        <authorList>
            <person name="Schachtman D."/>
        </authorList>
    </citation>
    <scope>NUCLEOTIDE SEQUENCE [LARGE SCALE GENOMIC DNA]</scope>
    <source>
        <strain evidence="11 12">584</strain>
    </source>
</reference>
<feature type="domain" description="Pyruvate carboxyltransferase" evidence="10">
    <location>
        <begin position="39"/>
        <end position="300"/>
    </location>
</feature>
<comment type="pathway">
    <text evidence="1">Amino-acid biosynthesis; L-leucine biosynthesis; L-leucine from 3-methyl-2-oxobutanoate: step 1/4.</text>
</comment>
<dbReference type="Pfam" id="PF00682">
    <property type="entry name" value="HMGL-like"/>
    <property type="match status" value="1"/>
</dbReference>